<organism evidence="3 4">
    <name type="scientific">Novosphingobium aquiterrae</name>
    <dbReference type="NCBI Taxonomy" id="624388"/>
    <lineage>
        <taxon>Bacteria</taxon>
        <taxon>Pseudomonadati</taxon>
        <taxon>Pseudomonadota</taxon>
        <taxon>Alphaproteobacteria</taxon>
        <taxon>Sphingomonadales</taxon>
        <taxon>Sphingomonadaceae</taxon>
        <taxon>Novosphingobium</taxon>
    </lineage>
</organism>
<feature type="domain" description="DUF5681" evidence="2">
    <location>
        <begin position="6"/>
        <end position="82"/>
    </location>
</feature>
<dbReference type="RefSeq" id="WP_379480413.1">
    <property type="nucleotide sequence ID" value="NZ_JBHLTL010000001.1"/>
</dbReference>
<accession>A0ABV6PGH2</accession>
<evidence type="ECO:0000313" key="3">
    <source>
        <dbReference type="EMBL" id="MFC0588925.1"/>
    </source>
</evidence>
<evidence type="ECO:0000313" key="4">
    <source>
        <dbReference type="Proteomes" id="UP001589943"/>
    </source>
</evidence>
<feature type="region of interest" description="Disordered" evidence="1">
    <location>
        <begin position="1"/>
        <end position="23"/>
    </location>
</feature>
<gene>
    <name evidence="3" type="ORF">ACFFF7_05815</name>
</gene>
<sequence>MSSNLGRFEKGQSGNPAGRPKARRPHISAFDIIFDKKLTVTQGGVERELTVDEGLQLQTYQAALKGNRMAVRAVLKMIEKREKAMAKLSPQETKAVLLEHEYDSDHANEAMLILGIAEYVDKEAGDGWMRLATWAAQAALSRPGQRSLSEKEIENIRHFTAEPNKLKWPRKRRTA</sequence>
<name>A0ABV6PGH2_9SPHN</name>
<comment type="caution">
    <text evidence="3">The sequence shown here is derived from an EMBL/GenBank/DDBJ whole genome shotgun (WGS) entry which is preliminary data.</text>
</comment>
<keyword evidence="4" id="KW-1185">Reference proteome</keyword>
<dbReference type="Proteomes" id="UP001589943">
    <property type="component" value="Unassembled WGS sequence"/>
</dbReference>
<evidence type="ECO:0000256" key="1">
    <source>
        <dbReference type="SAM" id="MobiDB-lite"/>
    </source>
</evidence>
<dbReference type="Pfam" id="PF18932">
    <property type="entry name" value="DUF5681"/>
    <property type="match status" value="1"/>
</dbReference>
<dbReference type="InterPro" id="IPR043736">
    <property type="entry name" value="DUF5681"/>
</dbReference>
<proteinExistence type="predicted"/>
<protein>
    <submittedName>
        <fullName evidence="3">DUF5681 domain-containing protein</fullName>
    </submittedName>
</protein>
<reference evidence="3 4" key="1">
    <citation type="submission" date="2024-09" db="EMBL/GenBank/DDBJ databases">
        <authorList>
            <person name="Sun Q."/>
            <person name="Mori K."/>
        </authorList>
    </citation>
    <scope>NUCLEOTIDE SEQUENCE [LARGE SCALE GENOMIC DNA]</scope>
    <source>
        <strain evidence="3 4">NCAIM B.02537</strain>
    </source>
</reference>
<dbReference type="EMBL" id="JBHLTL010000001">
    <property type="protein sequence ID" value="MFC0588925.1"/>
    <property type="molecule type" value="Genomic_DNA"/>
</dbReference>
<evidence type="ECO:0000259" key="2">
    <source>
        <dbReference type="Pfam" id="PF18932"/>
    </source>
</evidence>